<dbReference type="EMBL" id="AAXU02000001">
    <property type="protein sequence ID" value="EAZ80153.2"/>
    <property type="molecule type" value="Genomic_DNA"/>
</dbReference>
<dbReference type="Proteomes" id="UP000003919">
    <property type="component" value="Unassembled WGS sequence"/>
</dbReference>
<dbReference type="STRING" id="388413.ALPR1_16029"/>
<keyword evidence="4" id="KW-1185">Reference proteome</keyword>
<sequence length="442" mass="47965">MKKISILSTSLFLGALAMSACSTSQYANSGGQDNMYFMASDAKLATEYAVQNNNPESFESLGSVNLDTYPNENFSSKNVNPEYIAKYSNTEEVSSDDMVYFDEGGDVSSEGDINAYNDYRVNQGNSNNGNFGNSFFPTMSFSMGYMGGFSPWGYGYMPFYEPFMMPGYMYPSYGFGFRPGFSMGINIGFGIGFGSFWGPSYAWGGYPGYGWGGYPSYGWGGYPGYINRPIYVLPGGEYGDRRIVRGARSTRGAGLANASNARSSAILPNTSRAQARNAAVNSPRNRSLVSGSNNSSRVTSRDFGNSQNDYYTSRSRVGTTRNVSSPAVNRTPTRTTRSAMPSSRPSYTRNNVRTSNAYNNSTRNNRGYTNSRPSYNRSSSPSYNRSNIPARRTPTYSPSRTTSPTRSTMSTPSRSSGSSVSTGSRSSGSSVSRGSSRGGRGN</sequence>
<feature type="compositionally biased region" description="Polar residues" evidence="1">
    <location>
        <begin position="265"/>
        <end position="369"/>
    </location>
</feature>
<gene>
    <name evidence="3" type="ORF">ALPR1_16029</name>
</gene>
<reference evidence="3 4" key="1">
    <citation type="journal article" date="2011" name="J. Bacteriol.">
        <title>Complete genome sequence of Algoriphagus sp. PR1, bacterial prey of a colony-forming choanoflagellate.</title>
        <authorList>
            <person name="Alegado R.A."/>
            <person name="Ferriera S."/>
            <person name="Nusbaum C."/>
            <person name="Young S.K."/>
            <person name="Zeng Q."/>
            <person name="Imamovic A."/>
            <person name="Fairclough S.R."/>
            <person name="King N."/>
        </authorList>
    </citation>
    <scope>NUCLEOTIDE SEQUENCE [LARGE SCALE GENOMIC DNA]</scope>
    <source>
        <strain evidence="3 4">PR1</strain>
    </source>
</reference>
<dbReference type="eggNOG" id="ENOG50332HN">
    <property type="taxonomic scope" value="Bacteria"/>
</dbReference>
<organism evidence="3 4">
    <name type="scientific">Algoriphagus machipongonensis</name>
    <dbReference type="NCBI Taxonomy" id="388413"/>
    <lineage>
        <taxon>Bacteria</taxon>
        <taxon>Pseudomonadati</taxon>
        <taxon>Bacteroidota</taxon>
        <taxon>Cytophagia</taxon>
        <taxon>Cytophagales</taxon>
        <taxon>Cyclobacteriaceae</taxon>
        <taxon>Algoriphagus</taxon>
    </lineage>
</organism>
<evidence type="ECO:0008006" key="5">
    <source>
        <dbReference type="Google" id="ProtNLM"/>
    </source>
</evidence>
<feature type="region of interest" description="Disordered" evidence="1">
    <location>
        <begin position="265"/>
        <end position="442"/>
    </location>
</feature>
<feature type="compositionally biased region" description="Low complexity" evidence="1">
    <location>
        <begin position="370"/>
        <end position="435"/>
    </location>
</feature>
<evidence type="ECO:0000313" key="4">
    <source>
        <dbReference type="Proteomes" id="UP000003919"/>
    </source>
</evidence>
<evidence type="ECO:0000256" key="1">
    <source>
        <dbReference type="SAM" id="MobiDB-lite"/>
    </source>
</evidence>
<feature type="signal peptide" evidence="2">
    <location>
        <begin position="1"/>
        <end position="27"/>
    </location>
</feature>
<dbReference type="OrthoDB" id="837120at2"/>
<evidence type="ECO:0000313" key="3">
    <source>
        <dbReference type="EMBL" id="EAZ80153.2"/>
    </source>
</evidence>
<dbReference type="HOGENOM" id="CLU_619164_0_0_10"/>
<proteinExistence type="predicted"/>
<accession>A3I107</accession>
<feature type="chain" id="PRO_5002653373" description="Vitellogenin II" evidence="2">
    <location>
        <begin position="28"/>
        <end position="442"/>
    </location>
</feature>
<protein>
    <recommendedName>
        <fullName evidence="5">Vitellogenin II</fullName>
    </recommendedName>
</protein>
<dbReference type="RefSeq" id="WP_008202020.1">
    <property type="nucleotide sequence ID" value="NZ_CM001023.1"/>
</dbReference>
<keyword evidence="2" id="KW-0732">Signal</keyword>
<dbReference type="PROSITE" id="PS51257">
    <property type="entry name" value="PROKAR_LIPOPROTEIN"/>
    <property type="match status" value="1"/>
</dbReference>
<dbReference type="AlphaFoldDB" id="A3I107"/>
<evidence type="ECO:0000256" key="2">
    <source>
        <dbReference type="SAM" id="SignalP"/>
    </source>
</evidence>
<name>A3I107_9BACT</name>
<comment type="caution">
    <text evidence="3">The sequence shown here is derived from an EMBL/GenBank/DDBJ whole genome shotgun (WGS) entry which is preliminary data.</text>
</comment>